<organism evidence="2 3">
    <name type="scientific">Flavobacterium rivuli WB 3.3-2 = DSM 21788</name>
    <dbReference type="NCBI Taxonomy" id="1121895"/>
    <lineage>
        <taxon>Bacteria</taxon>
        <taxon>Pseudomonadati</taxon>
        <taxon>Bacteroidota</taxon>
        <taxon>Flavobacteriia</taxon>
        <taxon>Flavobacteriales</taxon>
        <taxon>Flavobacteriaceae</taxon>
        <taxon>Flavobacterium</taxon>
    </lineage>
</organism>
<protein>
    <recommendedName>
        <fullName evidence="4">Lipocalin-like domain-containing protein</fullName>
    </recommendedName>
</protein>
<evidence type="ECO:0008006" key="4">
    <source>
        <dbReference type="Google" id="ProtNLM"/>
    </source>
</evidence>
<comment type="caution">
    <text evidence="2">The sequence shown here is derived from an EMBL/GenBank/DDBJ whole genome shotgun (WGS) entry which is preliminary data.</text>
</comment>
<dbReference type="EMBL" id="JRLX01000024">
    <property type="protein sequence ID" value="KGO85297.1"/>
    <property type="molecule type" value="Genomic_DNA"/>
</dbReference>
<name>A0A0A2LY36_9FLAO</name>
<keyword evidence="3" id="KW-1185">Reference proteome</keyword>
<dbReference type="Proteomes" id="UP000030152">
    <property type="component" value="Unassembled WGS sequence"/>
</dbReference>
<proteinExistence type="predicted"/>
<dbReference type="AlphaFoldDB" id="A0A0A2LY36"/>
<sequence>MKNISLILIACLISFTTFAQKKTTAAKPKTTIAKSKTAVVQKKEVPNQKKIDEATAAFDKELQGTWKMNEMTTGDTYINATKKIIKFSGDLEKEMTPENRAKIEANKSSYITKVSSSSAIFNGKDVTYYIAGVTKRGTYTLSPQGSAYTANIVLADGSKDIMAGLTIKDNTLYVTQTIKTYKTEMVFVKIVPRK</sequence>
<gene>
    <name evidence="2" type="ORF">Q765_16880</name>
</gene>
<evidence type="ECO:0000313" key="2">
    <source>
        <dbReference type="EMBL" id="KGO85297.1"/>
    </source>
</evidence>
<feature type="signal peptide" evidence="1">
    <location>
        <begin position="1"/>
        <end position="19"/>
    </location>
</feature>
<reference evidence="2 3" key="1">
    <citation type="submission" date="2013-09" db="EMBL/GenBank/DDBJ databases">
        <authorList>
            <person name="Zeng Z."/>
            <person name="Chen C."/>
        </authorList>
    </citation>
    <scope>NUCLEOTIDE SEQUENCE [LARGE SCALE GENOMIC DNA]</scope>
    <source>
        <strain evidence="2 3">WB 3.3-2</strain>
    </source>
</reference>
<accession>A0A0A2LY36</accession>
<dbReference type="RefSeq" id="WP_020214302.1">
    <property type="nucleotide sequence ID" value="NZ_JRLX01000024.1"/>
</dbReference>
<dbReference type="eggNOG" id="ENOG5030YW3">
    <property type="taxonomic scope" value="Bacteria"/>
</dbReference>
<feature type="chain" id="PRO_5002002634" description="Lipocalin-like domain-containing protein" evidence="1">
    <location>
        <begin position="20"/>
        <end position="194"/>
    </location>
</feature>
<evidence type="ECO:0000256" key="1">
    <source>
        <dbReference type="SAM" id="SignalP"/>
    </source>
</evidence>
<evidence type="ECO:0000313" key="3">
    <source>
        <dbReference type="Proteomes" id="UP000030152"/>
    </source>
</evidence>
<keyword evidence="1" id="KW-0732">Signal</keyword>